<protein>
    <submittedName>
        <fullName evidence="2">Uncharacterized protein</fullName>
    </submittedName>
</protein>
<reference evidence="2 3" key="1">
    <citation type="submission" date="2018-11" db="EMBL/GenBank/DDBJ databases">
        <title>Whole genome sequence of Streptomyces paromomycinus NBRC 15454(T).</title>
        <authorList>
            <person name="Komaki H."/>
            <person name="Tamura T."/>
        </authorList>
    </citation>
    <scope>NUCLEOTIDE SEQUENCE [LARGE SCALE GENOMIC DNA]</scope>
    <source>
        <strain evidence="2 3">NBRC 15454</strain>
    </source>
</reference>
<organism evidence="2 3">
    <name type="scientific">Streptomyces paromomycinus</name>
    <name type="common">Streptomyces rimosus subsp. paromomycinus</name>
    <dbReference type="NCBI Taxonomy" id="92743"/>
    <lineage>
        <taxon>Bacteria</taxon>
        <taxon>Bacillati</taxon>
        <taxon>Actinomycetota</taxon>
        <taxon>Actinomycetes</taxon>
        <taxon>Kitasatosporales</taxon>
        <taxon>Streptomycetaceae</taxon>
        <taxon>Streptomyces</taxon>
    </lineage>
</organism>
<name>A0A401W8T5_STREY</name>
<dbReference type="RefSeq" id="WP_125056221.1">
    <property type="nucleotide sequence ID" value="NZ_BHZD01000001.1"/>
</dbReference>
<evidence type="ECO:0000313" key="3">
    <source>
        <dbReference type="Proteomes" id="UP000286746"/>
    </source>
</evidence>
<dbReference type="Proteomes" id="UP000286746">
    <property type="component" value="Unassembled WGS sequence"/>
</dbReference>
<feature type="region of interest" description="Disordered" evidence="1">
    <location>
        <begin position="1"/>
        <end position="51"/>
    </location>
</feature>
<dbReference type="EMBL" id="BHZD01000001">
    <property type="protein sequence ID" value="GCD45724.1"/>
    <property type="molecule type" value="Genomic_DNA"/>
</dbReference>
<gene>
    <name evidence="2" type="ORF">GKJPGBOP_05462</name>
</gene>
<sequence>MGKRVRNEINGGAENRGTVFQAGEIGTFTDGGAGAVHTGDGDTHENTRTGATYTDTSVREDGVDGVHITGGNRGGLTFNA</sequence>
<evidence type="ECO:0000313" key="2">
    <source>
        <dbReference type="EMBL" id="GCD45724.1"/>
    </source>
</evidence>
<accession>A0A401W8T5</accession>
<dbReference type="AlphaFoldDB" id="A0A401W8T5"/>
<evidence type="ECO:0000256" key="1">
    <source>
        <dbReference type="SAM" id="MobiDB-lite"/>
    </source>
</evidence>
<proteinExistence type="predicted"/>
<keyword evidence="3" id="KW-1185">Reference proteome</keyword>
<comment type="caution">
    <text evidence="2">The sequence shown here is derived from an EMBL/GenBank/DDBJ whole genome shotgun (WGS) entry which is preliminary data.</text>
</comment>